<proteinExistence type="predicted"/>
<gene>
    <name evidence="1" type="ORF">XENOCAPTIV_011962</name>
</gene>
<accession>A0ABV0QD15</accession>
<reference evidence="1 2" key="1">
    <citation type="submission" date="2021-06" db="EMBL/GenBank/DDBJ databases">
        <authorList>
            <person name="Palmer J.M."/>
        </authorList>
    </citation>
    <scope>NUCLEOTIDE SEQUENCE [LARGE SCALE GENOMIC DNA]</scope>
    <source>
        <strain evidence="1 2">XC_2019</strain>
        <tissue evidence="1">Muscle</tissue>
    </source>
</reference>
<feature type="non-terminal residue" evidence="1">
    <location>
        <position position="1"/>
    </location>
</feature>
<dbReference type="EMBL" id="JAHRIN010008429">
    <property type="protein sequence ID" value="MEQ2193341.1"/>
    <property type="molecule type" value="Genomic_DNA"/>
</dbReference>
<name>A0ABV0QD15_9TELE</name>
<protein>
    <submittedName>
        <fullName evidence="1">Uncharacterized protein</fullName>
    </submittedName>
</protein>
<evidence type="ECO:0000313" key="2">
    <source>
        <dbReference type="Proteomes" id="UP001434883"/>
    </source>
</evidence>
<dbReference type="Proteomes" id="UP001434883">
    <property type="component" value="Unassembled WGS sequence"/>
</dbReference>
<comment type="caution">
    <text evidence="1">The sequence shown here is derived from an EMBL/GenBank/DDBJ whole genome shotgun (WGS) entry which is preliminary data.</text>
</comment>
<organism evidence="1 2">
    <name type="scientific">Xenoophorus captivus</name>
    <dbReference type="NCBI Taxonomy" id="1517983"/>
    <lineage>
        <taxon>Eukaryota</taxon>
        <taxon>Metazoa</taxon>
        <taxon>Chordata</taxon>
        <taxon>Craniata</taxon>
        <taxon>Vertebrata</taxon>
        <taxon>Euteleostomi</taxon>
        <taxon>Actinopterygii</taxon>
        <taxon>Neopterygii</taxon>
        <taxon>Teleostei</taxon>
        <taxon>Neoteleostei</taxon>
        <taxon>Acanthomorphata</taxon>
        <taxon>Ovalentaria</taxon>
        <taxon>Atherinomorphae</taxon>
        <taxon>Cyprinodontiformes</taxon>
        <taxon>Goodeidae</taxon>
        <taxon>Xenoophorus</taxon>
    </lineage>
</organism>
<evidence type="ECO:0000313" key="1">
    <source>
        <dbReference type="EMBL" id="MEQ2193341.1"/>
    </source>
</evidence>
<keyword evidence="2" id="KW-1185">Reference proteome</keyword>
<sequence>GGCTIVDICLKTIRVVDGRTTESAYGMQVIRQDGSTSAAVSPQVPLTIGSKQRMVMCHDMIPSSKYYSGMHHTAYQAYQPQQYVCLAFCRELGNGGMNWKNL</sequence>